<dbReference type="Gene3D" id="3.50.30.50">
    <property type="entry name" value="Putative cyclase"/>
    <property type="match status" value="1"/>
</dbReference>
<reference evidence="2" key="1">
    <citation type="submission" date="2011-02" db="EMBL/GenBank/DDBJ databases">
        <title>Complete sequence of Acidovorax avenae subsp. avenae ATCC 19860.</title>
        <authorList>
            <consortium name="US DOE Joint Genome Institute"/>
            <person name="Lucas S."/>
            <person name="Copeland A."/>
            <person name="Lapidus A."/>
            <person name="Cheng J.-F."/>
            <person name="Goodwin L."/>
            <person name="Pitluck S."/>
            <person name="Chertkov O."/>
            <person name="Held B."/>
            <person name="Detter J.C."/>
            <person name="Han C."/>
            <person name="Tapia R."/>
            <person name="Land M."/>
            <person name="Hauser L."/>
            <person name="Kyrpides N."/>
            <person name="Ivanova N."/>
            <person name="Ovchinnikova G."/>
            <person name="Pagani I."/>
            <person name="Gordon S."/>
            <person name="Woyke T."/>
        </authorList>
    </citation>
    <scope>NUCLEOTIDE SEQUENCE</scope>
    <source>
        <strain evidence="2">ATCC 19860</strain>
    </source>
</reference>
<dbReference type="GeneID" id="34237783"/>
<dbReference type="InterPro" id="IPR037175">
    <property type="entry name" value="KFase_sf"/>
</dbReference>
<dbReference type="EMBL" id="CP002521">
    <property type="protein sequence ID" value="ADX47730.1"/>
    <property type="molecule type" value="Genomic_DNA"/>
</dbReference>
<accession>F0Q1T8</accession>
<proteinExistence type="predicted"/>
<protein>
    <submittedName>
        <fullName evidence="2">Cyclase family protein</fullName>
    </submittedName>
</protein>
<feature type="region of interest" description="Disordered" evidence="1">
    <location>
        <begin position="1"/>
        <end position="25"/>
    </location>
</feature>
<dbReference type="OrthoDB" id="7067800at2"/>
<evidence type="ECO:0000313" key="2">
    <source>
        <dbReference type="EMBL" id="ADX47730.1"/>
    </source>
</evidence>
<dbReference type="AlphaFoldDB" id="F0Q1T8"/>
<organism evidence="2 3">
    <name type="scientific">Paracidovorax avenae (strain ATCC 19860 / DSM 7227 / CCUG 15838 / JCM 20985 / LMG 2117 / NCPPB 1011)</name>
    <name type="common">Acidovorax avenae</name>
    <dbReference type="NCBI Taxonomy" id="643561"/>
    <lineage>
        <taxon>Bacteria</taxon>
        <taxon>Pseudomonadati</taxon>
        <taxon>Pseudomonadota</taxon>
        <taxon>Betaproteobacteria</taxon>
        <taxon>Burkholderiales</taxon>
        <taxon>Comamonadaceae</taxon>
        <taxon>Paracidovorax</taxon>
    </lineage>
</organism>
<dbReference type="PANTHER" id="PTHR34861:SF10">
    <property type="entry name" value="CYCLASE"/>
    <property type="match status" value="1"/>
</dbReference>
<dbReference type="GO" id="GO:0019441">
    <property type="term" value="P:L-tryptophan catabolic process to kynurenine"/>
    <property type="evidence" value="ECO:0007669"/>
    <property type="project" value="InterPro"/>
</dbReference>
<gene>
    <name evidence="2" type="ordered locus">Acav_3839</name>
</gene>
<keyword evidence="3" id="KW-1185">Reference proteome</keyword>
<evidence type="ECO:0000256" key="1">
    <source>
        <dbReference type="SAM" id="MobiDB-lite"/>
    </source>
</evidence>
<dbReference type="InterPro" id="IPR007325">
    <property type="entry name" value="KFase/CYL"/>
</dbReference>
<dbReference type="GO" id="GO:0004061">
    <property type="term" value="F:arylformamidase activity"/>
    <property type="evidence" value="ECO:0007669"/>
    <property type="project" value="InterPro"/>
</dbReference>
<name>F0Q1T8_PARA1</name>
<dbReference type="SUPFAM" id="SSF102198">
    <property type="entry name" value="Putative cyclase"/>
    <property type="match status" value="1"/>
</dbReference>
<sequence length="357" mass="38233">MEQPQPANPRWKQRPPGSTWGDFGPDDQLGRLNLLTPDKVRQGVAEVREGLAFALSLPLDYPGGSALNPARHPPVLRPTLRKGLVNFNCLMAELEPGRTDVMSDDLAILYLQYSTQWDSLAHAGSLFDANGDGLPEALYYNGYAAGRHIVGPQDVRDTGVPATPGAAGTSTSAAHALGIEGMARTGVQGRGVMIDLRAHLGDVRTLVGYDTLMRVLDGDGVAVETGDIVCLHTGFADVVLGMRRHPDPQVLHNACAVLDGRDEKLLQWITDSQLAAIAADNYAVEGLPARPGPACCAALPLHEHCLFKLGVHLGELWHLTPLARWLREHGRQRFLLTAPPLNLPGAVGSPVTPVATV</sequence>
<dbReference type="Proteomes" id="UP000002482">
    <property type="component" value="Chromosome"/>
</dbReference>
<dbReference type="RefSeq" id="WP_013596208.1">
    <property type="nucleotide sequence ID" value="NC_015138.1"/>
</dbReference>
<dbReference type="PANTHER" id="PTHR34861">
    <property type="match status" value="1"/>
</dbReference>
<dbReference type="Pfam" id="PF04199">
    <property type="entry name" value="Cyclase"/>
    <property type="match status" value="1"/>
</dbReference>
<dbReference type="KEGG" id="aaa:Acav_3839"/>
<dbReference type="HOGENOM" id="CLU_030671_0_1_4"/>
<evidence type="ECO:0000313" key="3">
    <source>
        <dbReference type="Proteomes" id="UP000002482"/>
    </source>
</evidence>